<evidence type="ECO:0000313" key="1">
    <source>
        <dbReference type="EMBL" id="KAH3755089.1"/>
    </source>
</evidence>
<keyword evidence="2" id="KW-1185">Reference proteome</keyword>
<reference evidence="1" key="2">
    <citation type="submission" date="2020-11" db="EMBL/GenBank/DDBJ databases">
        <authorList>
            <person name="McCartney M.A."/>
            <person name="Auch B."/>
            <person name="Kono T."/>
            <person name="Mallez S."/>
            <person name="Becker A."/>
            <person name="Gohl D.M."/>
            <person name="Silverstein K.A.T."/>
            <person name="Koren S."/>
            <person name="Bechman K.B."/>
            <person name="Herman A."/>
            <person name="Abrahante J.E."/>
            <person name="Garbe J."/>
        </authorList>
    </citation>
    <scope>NUCLEOTIDE SEQUENCE</scope>
    <source>
        <strain evidence="1">Duluth1</strain>
        <tissue evidence="1">Whole animal</tissue>
    </source>
</reference>
<gene>
    <name evidence="1" type="ORF">DPMN_189773</name>
</gene>
<evidence type="ECO:0000313" key="2">
    <source>
        <dbReference type="Proteomes" id="UP000828390"/>
    </source>
</evidence>
<dbReference type="Proteomes" id="UP000828390">
    <property type="component" value="Unassembled WGS sequence"/>
</dbReference>
<name>A0A9D4DW38_DREPO</name>
<reference evidence="1" key="1">
    <citation type="journal article" date="2019" name="bioRxiv">
        <title>The Genome of the Zebra Mussel, Dreissena polymorpha: A Resource for Invasive Species Research.</title>
        <authorList>
            <person name="McCartney M.A."/>
            <person name="Auch B."/>
            <person name="Kono T."/>
            <person name="Mallez S."/>
            <person name="Zhang Y."/>
            <person name="Obille A."/>
            <person name="Becker A."/>
            <person name="Abrahante J.E."/>
            <person name="Garbe J."/>
            <person name="Badalamenti J.P."/>
            <person name="Herman A."/>
            <person name="Mangelson H."/>
            <person name="Liachko I."/>
            <person name="Sullivan S."/>
            <person name="Sone E.D."/>
            <person name="Koren S."/>
            <person name="Silverstein K.A.T."/>
            <person name="Beckman K.B."/>
            <person name="Gohl D.M."/>
        </authorList>
    </citation>
    <scope>NUCLEOTIDE SEQUENCE</scope>
    <source>
        <strain evidence="1">Duluth1</strain>
        <tissue evidence="1">Whole animal</tissue>
    </source>
</reference>
<sequence>MLLDYLLERPNPYTVTVSGPVPLHNFLTKLAVGKEVAIRLLKCFENGERVYRAYRQETEPRKESQQN</sequence>
<protein>
    <submittedName>
        <fullName evidence="1">Uncharacterized protein</fullName>
    </submittedName>
</protein>
<dbReference type="AlphaFoldDB" id="A0A9D4DW38"/>
<accession>A0A9D4DW38</accession>
<dbReference type="EMBL" id="JAIWYP010000010">
    <property type="protein sequence ID" value="KAH3755089.1"/>
    <property type="molecule type" value="Genomic_DNA"/>
</dbReference>
<organism evidence="1 2">
    <name type="scientific">Dreissena polymorpha</name>
    <name type="common">Zebra mussel</name>
    <name type="synonym">Mytilus polymorpha</name>
    <dbReference type="NCBI Taxonomy" id="45954"/>
    <lineage>
        <taxon>Eukaryota</taxon>
        <taxon>Metazoa</taxon>
        <taxon>Spiralia</taxon>
        <taxon>Lophotrochozoa</taxon>
        <taxon>Mollusca</taxon>
        <taxon>Bivalvia</taxon>
        <taxon>Autobranchia</taxon>
        <taxon>Heteroconchia</taxon>
        <taxon>Euheterodonta</taxon>
        <taxon>Imparidentia</taxon>
        <taxon>Neoheterodontei</taxon>
        <taxon>Myida</taxon>
        <taxon>Dreissenoidea</taxon>
        <taxon>Dreissenidae</taxon>
        <taxon>Dreissena</taxon>
    </lineage>
</organism>
<comment type="caution">
    <text evidence="1">The sequence shown here is derived from an EMBL/GenBank/DDBJ whole genome shotgun (WGS) entry which is preliminary data.</text>
</comment>
<proteinExistence type="predicted"/>